<keyword evidence="1" id="KW-0812">Transmembrane</keyword>
<evidence type="ECO:0000256" key="1">
    <source>
        <dbReference type="SAM" id="Phobius"/>
    </source>
</evidence>
<evidence type="ECO:0000313" key="2">
    <source>
        <dbReference type="EMBL" id="PKF35333.1"/>
    </source>
</evidence>
<dbReference type="NCBIfam" id="NF041560">
    <property type="entry name" value="T6SS_Burk_ExIF"/>
    <property type="match status" value="1"/>
</dbReference>
<keyword evidence="1" id="KW-0472">Membrane</keyword>
<gene>
    <name evidence="2" type="ORF">CW311_04655</name>
</gene>
<keyword evidence="1" id="KW-1133">Transmembrane helix</keyword>
<feature type="transmembrane region" description="Helical" evidence="1">
    <location>
        <begin position="161"/>
        <end position="180"/>
    </location>
</feature>
<sequence length="250" mass="28133">MKVIYGKVQKLQCVDAIVGELPKLRSQATATALVPMFAESGGMGAAATLAGVNGFPGYYIHFYIDDVEFYAAFTGVFFHEGEDVYVVYDEEVKQNFNVLAILNKNNNLLGMAVPFGHTVAMSDKAHNKTALIMGGVMAIGSCSIMAYFATNMHDIFESIYLYIYAIIFSFVLPLFIAYGIKKQFRGYAEESERIYKILGINDIDALNAEINKNHLKPYEDKETNRIYDDVHNYTEFLNYEPQPLVDDRTD</sequence>
<comment type="caution">
    <text evidence="2">The sequence shown here is derived from an EMBL/GenBank/DDBJ whole genome shotgun (WGS) entry which is preliminary data.</text>
</comment>
<dbReference type="RefSeq" id="WP_101235806.1">
    <property type="nucleotide sequence ID" value="NZ_PISJ01000006.1"/>
</dbReference>
<dbReference type="AlphaFoldDB" id="A0A2N0WI00"/>
<accession>A0A2N0WI00</accession>
<dbReference type="EMBL" id="PISJ01000006">
    <property type="protein sequence ID" value="PKF35333.1"/>
    <property type="molecule type" value="Genomic_DNA"/>
</dbReference>
<dbReference type="InterPro" id="IPR048130">
    <property type="entry name" value="T6SS_ExIF-like"/>
</dbReference>
<reference evidence="2 3" key="1">
    <citation type="submission" date="2017-12" db="EMBL/GenBank/DDBJ databases">
        <title>Draft Genome sequences of multiple microbial strains isolated from spacecraft associated surfaces.</title>
        <authorList>
            <person name="Seuylemezian A."/>
            <person name="Vaishampayan P."/>
            <person name="Venkateswaran K."/>
        </authorList>
    </citation>
    <scope>NUCLEOTIDE SEQUENCE [LARGE SCALE GENOMIC DNA]</scope>
    <source>
        <strain evidence="2 3">2P01AA</strain>
    </source>
</reference>
<dbReference type="Proteomes" id="UP000233553">
    <property type="component" value="Unassembled WGS sequence"/>
</dbReference>
<feature type="transmembrane region" description="Helical" evidence="1">
    <location>
        <begin position="130"/>
        <end position="149"/>
    </location>
</feature>
<protein>
    <submittedName>
        <fullName evidence="2">Transposase</fullName>
    </submittedName>
</protein>
<proteinExistence type="predicted"/>
<evidence type="ECO:0000313" key="3">
    <source>
        <dbReference type="Proteomes" id="UP000233553"/>
    </source>
</evidence>
<name>A0A2N0WI00_9GAMM</name>
<organism evidence="2 3">
    <name type="scientific">Acinetobacter proteolyticus</name>
    <dbReference type="NCBI Taxonomy" id="1776741"/>
    <lineage>
        <taxon>Bacteria</taxon>
        <taxon>Pseudomonadati</taxon>
        <taxon>Pseudomonadota</taxon>
        <taxon>Gammaproteobacteria</taxon>
        <taxon>Moraxellales</taxon>
        <taxon>Moraxellaceae</taxon>
        <taxon>Acinetobacter</taxon>
    </lineage>
</organism>